<evidence type="ECO:0000259" key="4">
    <source>
        <dbReference type="PROSITE" id="PS50240"/>
    </source>
</evidence>
<keyword evidence="6" id="KW-1185">Reference proteome</keyword>
<dbReference type="GO" id="GO:0006508">
    <property type="term" value="P:proteolysis"/>
    <property type="evidence" value="ECO:0007669"/>
    <property type="project" value="InterPro"/>
</dbReference>
<comment type="caution">
    <text evidence="5">The sequence shown here is derived from an EMBL/GenBank/DDBJ whole genome shotgun (WGS) entry which is preliminary data.</text>
</comment>
<accession>A0A9Q0RHT0</accession>
<dbReference type="SUPFAM" id="SSF50494">
    <property type="entry name" value="Trypsin-like serine proteases"/>
    <property type="match status" value="1"/>
</dbReference>
<dbReference type="CDD" id="cd00190">
    <property type="entry name" value="Tryp_SPc"/>
    <property type="match status" value="1"/>
</dbReference>
<feature type="signal peptide" evidence="3">
    <location>
        <begin position="1"/>
        <end position="16"/>
    </location>
</feature>
<keyword evidence="3" id="KW-0732">Signal</keyword>
<dbReference type="InterPro" id="IPR009003">
    <property type="entry name" value="Peptidase_S1_PA"/>
</dbReference>
<proteinExistence type="inferred from homology"/>
<comment type="similarity">
    <text evidence="2">Belongs to the peptidase S1 family. CLIP subfamily.</text>
</comment>
<sequence>MEKVVILLLLINYIAAINPQERIGRIINDSEIVSYIYGGQKVNRGEAPWQVAIQIPEFPDFLCGGSIVGNKWVVTSAWCSSGLYATGLQVRSNTLKLSGGNQIAVKATNPHPNYSEEQHTGDISVLELMSDMPIGKPNCAAINLPKAGKEPSGGFTVTLTGWGYNSSETPQKFTEYLQYIELQTVSNRVCQQTIPSLASDNACALAQRGKCTSFGDRGGPAARKDQNPPFLYGVIITWDYTCDKEIVNTSPYYEVFTYVSNYTLWIQAIMAGVVPTTPGPI</sequence>
<dbReference type="InterPro" id="IPR043504">
    <property type="entry name" value="Peptidase_S1_PA_chymotrypsin"/>
</dbReference>
<keyword evidence="1" id="KW-1015">Disulfide bond</keyword>
<feature type="chain" id="PRO_5040502711" description="Peptidase S1 domain-containing protein" evidence="3">
    <location>
        <begin position="17"/>
        <end position="281"/>
    </location>
</feature>
<name>A0A9Q0RHT0_BLOTA</name>
<dbReference type="PROSITE" id="PS50240">
    <property type="entry name" value="TRYPSIN_DOM"/>
    <property type="match status" value="1"/>
</dbReference>
<dbReference type="InterPro" id="IPR001254">
    <property type="entry name" value="Trypsin_dom"/>
</dbReference>
<gene>
    <name evidence="5" type="ORF">RDWZM_010538</name>
</gene>
<evidence type="ECO:0000256" key="3">
    <source>
        <dbReference type="SAM" id="SignalP"/>
    </source>
</evidence>
<dbReference type="GO" id="GO:0004252">
    <property type="term" value="F:serine-type endopeptidase activity"/>
    <property type="evidence" value="ECO:0007669"/>
    <property type="project" value="InterPro"/>
</dbReference>
<evidence type="ECO:0000313" key="6">
    <source>
        <dbReference type="Proteomes" id="UP001142055"/>
    </source>
</evidence>
<dbReference type="Gene3D" id="2.40.10.10">
    <property type="entry name" value="Trypsin-like serine proteases"/>
    <property type="match status" value="1"/>
</dbReference>
<dbReference type="AlphaFoldDB" id="A0A9Q0RHT0"/>
<protein>
    <recommendedName>
        <fullName evidence="4">Peptidase S1 domain-containing protein</fullName>
    </recommendedName>
</protein>
<organism evidence="5 6">
    <name type="scientific">Blomia tropicalis</name>
    <name type="common">Mite</name>
    <dbReference type="NCBI Taxonomy" id="40697"/>
    <lineage>
        <taxon>Eukaryota</taxon>
        <taxon>Metazoa</taxon>
        <taxon>Ecdysozoa</taxon>
        <taxon>Arthropoda</taxon>
        <taxon>Chelicerata</taxon>
        <taxon>Arachnida</taxon>
        <taxon>Acari</taxon>
        <taxon>Acariformes</taxon>
        <taxon>Sarcoptiformes</taxon>
        <taxon>Astigmata</taxon>
        <taxon>Glycyphagoidea</taxon>
        <taxon>Echimyopodidae</taxon>
        <taxon>Blomia</taxon>
    </lineage>
</organism>
<dbReference type="Proteomes" id="UP001142055">
    <property type="component" value="Chromosome 4"/>
</dbReference>
<evidence type="ECO:0000256" key="1">
    <source>
        <dbReference type="ARBA" id="ARBA00023157"/>
    </source>
</evidence>
<dbReference type="Pfam" id="PF00089">
    <property type="entry name" value="Trypsin"/>
    <property type="match status" value="1"/>
</dbReference>
<dbReference type="InterPro" id="IPR051487">
    <property type="entry name" value="Ser/Thr_Proteases_Immune/Dev"/>
</dbReference>
<evidence type="ECO:0000256" key="2">
    <source>
        <dbReference type="ARBA" id="ARBA00024195"/>
    </source>
</evidence>
<dbReference type="PRINTS" id="PR00722">
    <property type="entry name" value="CHYMOTRYPSIN"/>
</dbReference>
<dbReference type="SMART" id="SM00020">
    <property type="entry name" value="Tryp_SPc"/>
    <property type="match status" value="1"/>
</dbReference>
<evidence type="ECO:0000313" key="5">
    <source>
        <dbReference type="EMBL" id="KAJ6216038.1"/>
    </source>
</evidence>
<feature type="domain" description="Peptidase S1" evidence="4">
    <location>
        <begin position="36"/>
        <end position="271"/>
    </location>
</feature>
<dbReference type="PANTHER" id="PTHR24256">
    <property type="entry name" value="TRYPTASE-RELATED"/>
    <property type="match status" value="1"/>
</dbReference>
<dbReference type="EMBL" id="JAPWDV010000004">
    <property type="protein sequence ID" value="KAJ6216038.1"/>
    <property type="molecule type" value="Genomic_DNA"/>
</dbReference>
<dbReference type="InterPro" id="IPR001314">
    <property type="entry name" value="Peptidase_S1A"/>
</dbReference>
<reference evidence="5" key="1">
    <citation type="submission" date="2022-12" db="EMBL/GenBank/DDBJ databases">
        <title>Genome assemblies of Blomia tropicalis.</title>
        <authorList>
            <person name="Cui Y."/>
        </authorList>
    </citation>
    <scope>NUCLEOTIDE SEQUENCE</scope>
    <source>
        <tissue evidence="5">Adult mites</tissue>
    </source>
</reference>